<protein>
    <submittedName>
        <fullName evidence="1">Peptidase S9</fullName>
    </submittedName>
</protein>
<evidence type="ECO:0000313" key="1">
    <source>
        <dbReference type="EMBL" id="ONI40616.1"/>
    </source>
</evidence>
<dbReference type="Proteomes" id="UP000188605">
    <property type="component" value="Unassembled WGS sequence"/>
</dbReference>
<organism evidence="1 2">
    <name type="scientific">Candidatus Epulonipiscium fishelsonii</name>
    <dbReference type="NCBI Taxonomy" id="77094"/>
    <lineage>
        <taxon>Bacteria</taxon>
        <taxon>Bacillati</taxon>
        <taxon>Bacillota</taxon>
        <taxon>Clostridia</taxon>
        <taxon>Lachnospirales</taxon>
        <taxon>Lachnospiraceae</taxon>
        <taxon>Candidatus Epulonipiscium</taxon>
    </lineage>
</organism>
<gene>
    <name evidence="1" type="ORF">AN396_05400</name>
</gene>
<keyword evidence="2" id="KW-1185">Reference proteome</keyword>
<reference evidence="1" key="1">
    <citation type="submission" date="2016-08" db="EMBL/GenBank/DDBJ databases">
        <authorList>
            <person name="Ngugi D.K."/>
            <person name="Miyake S."/>
            <person name="Stingl U."/>
        </authorList>
    </citation>
    <scope>NUCLEOTIDE SEQUENCE</scope>
    <source>
        <strain evidence="1">SCG-B11WGA-EpuloA1</strain>
    </source>
</reference>
<evidence type="ECO:0000313" key="2">
    <source>
        <dbReference type="Proteomes" id="UP000188605"/>
    </source>
</evidence>
<dbReference type="EMBL" id="LJDB01000047">
    <property type="protein sequence ID" value="ONI40616.1"/>
    <property type="molecule type" value="Genomic_DNA"/>
</dbReference>
<comment type="caution">
    <text evidence="1">The sequence shown here is derived from an EMBL/GenBank/DDBJ whole genome shotgun (WGS) entry which is preliminary data.</text>
</comment>
<sequence length="661" mass="76318">MEKLQLKDFLSYNYISNITLSQDNAKLAFVVHNADYNNNGYSSNIWVMDTKTKGYSRLTALNKESNFIWLDETNILFQSMRNEALKSRISEGETWTVYYNIYINGGEAQEYMRIPMPVLNIKSIDKDTFVLVAKYDPNRINLNNLKGEARTDAISKIKDSKGYEIIDEIPFWFNGGGFTNKKRNRLYLYKRSTQELTPLCDEFTSVSDFQIKDGKILYIANRFTDKFELINSVSCYDIEKCENSVVFAQEEKYNISAAEFMGEKIMIVANDMKKYGFLQNNNFYFVQDGKLELLAEHNYGWGNSIGSDCRYGKVKSKKMVGDDFYFVTTAGKSSFIHKLNPSGEITTISEDNGSVDCFDTDGTNFYFVGLRGQKLQEIYEINQQEVQLTTINEEILKNKSIVTPKYIPFINNDGIEIDGYILEPVDYDPNKEYPAILDIHGGPKTAYGTVFYHEMQLWANMGYFVFYCNPRGSDGKDNEFANLRGKYGTIDFDDFMAFTDSVLEKYPQIDVNRVGVTGGSYGGFMTNWIIGHTNRYKCAVTQRSISNFIGKFGTTDIGYYFNADQNQSTPWDNHDKLWWHSPLKYADKATTPTLFIHSDKDYRCWTPEAFQMFTALKYHGIEARLCLIKGENHELSRSGRPKARVKRLEEITQWFEKFLKN</sequence>
<accession>A0ACC8XCZ2</accession>
<proteinExistence type="predicted"/>
<name>A0ACC8XCZ2_9FIRM</name>